<organism evidence="1 2">
    <name type="scientific">Clostridium beijerinckii</name>
    <name type="common">Clostridium MP</name>
    <dbReference type="NCBI Taxonomy" id="1520"/>
    <lineage>
        <taxon>Bacteria</taxon>
        <taxon>Bacillati</taxon>
        <taxon>Bacillota</taxon>
        <taxon>Clostridia</taxon>
        <taxon>Eubacteriales</taxon>
        <taxon>Clostridiaceae</taxon>
        <taxon>Clostridium</taxon>
    </lineage>
</organism>
<comment type="caution">
    <text evidence="1">The sequence shown here is derived from an EMBL/GenBank/DDBJ whole genome shotgun (WGS) entry which is preliminary data.</text>
</comment>
<name>A0AAE5EXH8_CLOBE</name>
<dbReference type="AlphaFoldDB" id="A0AAE5EXH8"/>
<sequence length="29" mass="3444">MYIQEEMKYNTIISFNYINMKEGAVAKLT</sequence>
<evidence type="ECO:0000313" key="2">
    <source>
        <dbReference type="Proteomes" id="UP000822184"/>
    </source>
</evidence>
<gene>
    <name evidence="1" type="ORF">BCD95_002263</name>
</gene>
<evidence type="ECO:0000313" key="1">
    <source>
        <dbReference type="EMBL" id="NSB14004.1"/>
    </source>
</evidence>
<dbReference type="Proteomes" id="UP000822184">
    <property type="component" value="Unassembled WGS sequence"/>
</dbReference>
<proteinExistence type="predicted"/>
<accession>A0AAE5EXH8</accession>
<protein>
    <submittedName>
        <fullName evidence="1">Uncharacterized protein</fullName>
    </submittedName>
</protein>
<reference evidence="1" key="1">
    <citation type="submission" date="2020-06" db="EMBL/GenBank/DDBJ databases">
        <title>Genomic insights into acetone-butanol-ethanol (ABE) fermentation by sequencing solventogenic clostridia strains.</title>
        <authorList>
            <person name="Brown S."/>
        </authorList>
    </citation>
    <scope>NUCLEOTIDE SEQUENCE</scope>
    <source>
        <strain evidence="1">DJ123</strain>
    </source>
</reference>
<dbReference type="EMBL" id="JABTDW010000001">
    <property type="protein sequence ID" value="NSB14004.1"/>
    <property type="molecule type" value="Genomic_DNA"/>
</dbReference>